<keyword evidence="4" id="KW-1185">Reference proteome</keyword>
<dbReference type="Pfam" id="PF03190">
    <property type="entry name" value="Thioredox_DsbH"/>
    <property type="match status" value="1"/>
</dbReference>
<dbReference type="InterPro" id="IPR036249">
    <property type="entry name" value="Thioredoxin-like_sf"/>
</dbReference>
<dbReference type="InterPro" id="IPR004879">
    <property type="entry name" value="Ssp411-like_TRX"/>
</dbReference>
<organism evidence="3 4">
    <name type="scientific">Pedobacter flavus</name>
    <dbReference type="NCBI Taxonomy" id="3113906"/>
    <lineage>
        <taxon>Bacteria</taxon>
        <taxon>Pseudomonadati</taxon>
        <taxon>Bacteroidota</taxon>
        <taxon>Sphingobacteriia</taxon>
        <taxon>Sphingobacteriales</taxon>
        <taxon>Sphingobacteriaceae</taxon>
        <taxon>Pedobacter</taxon>
    </lineage>
</organism>
<feature type="domain" description="Spermatogenesis-associated protein 20-like TRX" evidence="2">
    <location>
        <begin position="32"/>
        <end position="86"/>
    </location>
</feature>
<dbReference type="EMBL" id="JAZDQU010000001">
    <property type="protein sequence ID" value="MEE1884392.1"/>
    <property type="molecule type" value="Genomic_DNA"/>
</dbReference>
<name>A0ABU7GZA0_9SPHI</name>
<protein>
    <submittedName>
        <fullName evidence="3">Thioredoxin fold domain-containing protein</fullName>
    </submittedName>
</protein>
<keyword evidence="1" id="KW-0732">Signal</keyword>
<feature type="signal peptide" evidence="1">
    <location>
        <begin position="1"/>
        <end position="20"/>
    </location>
</feature>
<gene>
    <name evidence="3" type="ORF">VRU49_03060</name>
</gene>
<accession>A0ABU7GZA0</accession>
<evidence type="ECO:0000259" key="2">
    <source>
        <dbReference type="Pfam" id="PF03190"/>
    </source>
</evidence>
<evidence type="ECO:0000313" key="4">
    <source>
        <dbReference type="Proteomes" id="UP001337681"/>
    </source>
</evidence>
<dbReference type="Proteomes" id="UP001337681">
    <property type="component" value="Unassembled WGS sequence"/>
</dbReference>
<feature type="chain" id="PRO_5047416834" evidence="1">
    <location>
        <begin position="21"/>
        <end position="402"/>
    </location>
</feature>
<proteinExistence type="predicted"/>
<dbReference type="RefSeq" id="WP_330145309.1">
    <property type="nucleotide sequence ID" value="NZ_JAZDQU010000001.1"/>
</dbReference>
<dbReference type="Gene3D" id="3.40.30.10">
    <property type="entry name" value="Glutaredoxin"/>
    <property type="match status" value="1"/>
</dbReference>
<evidence type="ECO:0000256" key="1">
    <source>
        <dbReference type="SAM" id="SignalP"/>
    </source>
</evidence>
<sequence>MMKRISITICLLVMALQVFSSEIKFQENPKWESVLKKAKEENKLIFFNAYTTWCTFCKKMDAEVYTNDDVATYYNDKFINVKYNMEAGEGIMLAIKYNVRSYPASLYIDGDGNVVHKSLGFIESPVFLENGKVANNPDLRWSGVREKALKMSPKDFFEFGASAVKNGDQDYDLIAREYLSKHPDVLADKHLLDIIVQTVNVLPNDKMLKLLVNNKEQVIKVGGYDPGEFEIRLTGLAVSYAIEASTNVITGDQDLAKFNELLNSYIPEKAYFTSNYYTIEYYLRRNLEDEAYPIYAKFLENKDQKSSFNELSNMVIAFASNFPKEDQLQKSFSAIENYPIKEAKDTDNFQKNLVRVLVYLKLHDEANFKIYANKIIQDPNAPKELKSQLENTLDQIESEEGQ</sequence>
<reference evidence="3 4" key="1">
    <citation type="submission" date="2024-01" db="EMBL/GenBank/DDBJ databases">
        <title>Pedobacter sp. nov., isolated from oil-contaminated soil.</title>
        <authorList>
            <person name="Le N.T.T."/>
        </authorList>
    </citation>
    <scope>NUCLEOTIDE SEQUENCE [LARGE SCALE GENOMIC DNA]</scope>
    <source>
        <strain evidence="3 4">VNH31</strain>
    </source>
</reference>
<evidence type="ECO:0000313" key="3">
    <source>
        <dbReference type="EMBL" id="MEE1884392.1"/>
    </source>
</evidence>
<dbReference type="SUPFAM" id="SSF52833">
    <property type="entry name" value="Thioredoxin-like"/>
    <property type="match status" value="1"/>
</dbReference>
<comment type="caution">
    <text evidence="3">The sequence shown here is derived from an EMBL/GenBank/DDBJ whole genome shotgun (WGS) entry which is preliminary data.</text>
</comment>